<dbReference type="EMBL" id="JRPQ01000141">
    <property type="protein sequence ID" value="KGI21516.1"/>
    <property type="molecule type" value="Genomic_DNA"/>
</dbReference>
<organism evidence="1 2">
    <name type="scientific">Hoylesella timonensis S9-PR14</name>
    <dbReference type="NCBI Taxonomy" id="1401062"/>
    <lineage>
        <taxon>Bacteria</taxon>
        <taxon>Pseudomonadati</taxon>
        <taxon>Bacteroidota</taxon>
        <taxon>Bacteroidia</taxon>
        <taxon>Bacteroidales</taxon>
        <taxon>Prevotellaceae</taxon>
        <taxon>Hoylesella</taxon>
    </lineage>
</organism>
<reference evidence="1 2" key="1">
    <citation type="submission" date="2014-07" db="EMBL/GenBank/DDBJ databases">
        <authorList>
            <person name="McCorrison J."/>
            <person name="Sanka R."/>
            <person name="Torralba M."/>
            <person name="Gillis M."/>
            <person name="Haft D.H."/>
            <person name="Methe B."/>
            <person name="Sutton G."/>
            <person name="Nelson K.E."/>
        </authorList>
    </citation>
    <scope>NUCLEOTIDE SEQUENCE [LARGE SCALE GENOMIC DNA]</scope>
    <source>
        <strain evidence="1 2">S9-PR14</strain>
    </source>
</reference>
<dbReference type="Proteomes" id="UP000029723">
    <property type="component" value="Unassembled WGS sequence"/>
</dbReference>
<dbReference type="AlphaFoldDB" id="A0A098YQ44"/>
<protein>
    <submittedName>
        <fullName evidence="1">Uncharacterized protein</fullName>
    </submittedName>
</protein>
<accession>A0A098YQ44</accession>
<evidence type="ECO:0000313" key="2">
    <source>
        <dbReference type="Proteomes" id="UP000029723"/>
    </source>
</evidence>
<comment type="caution">
    <text evidence="1">The sequence shown here is derived from an EMBL/GenBank/DDBJ whole genome shotgun (WGS) entry which is preliminary data.</text>
</comment>
<gene>
    <name evidence="1" type="ORF">HMPREF9304_09270</name>
</gene>
<sequence>MGRVDVHFFIIDVIRRHKKLVKLNGIHDFDENNINIFLLFIWFLKIELIYLQRFFQKNYEEDIGAIG</sequence>
<evidence type="ECO:0000313" key="1">
    <source>
        <dbReference type="EMBL" id="KGI21516.1"/>
    </source>
</evidence>
<name>A0A098YQ44_9BACT</name>
<proteinExistence type="predicted"/>